<dbReference type="Proteomes" id="UP000095286">
    <property type="component" value="Unplaced"/>
</dbReference>
<evidence type="ECO:0000313" key="2">
    <source>
        <dbReference type="WBParaSite" id="RSKR_0000283200.1"/>
    </source>
</evidence>
<organism evidence="1 2">
    <name type="scientific">Rhabditophanes sp. KR3021</name>
    <dbReference type="NCBI Taxonomy" id="114890"/>
    <lineage>
        <taxon>Eukaryota</taxon>
        <taxon>Metazoa</taxon>
        <taxon>Ecdysozoa</taxon>
        <taxon>Nematoda</taxon>
        <taxon>Chromadorea</taxon>
        <taxon>Rhabditida</taxon>
        <taxon>Tylenchina</taxon>
        <taxon>Panagrolaimomorpha</taxon>
        <taxon>Strongyloidoidea</taxon>
        <taxon>Alloionematidae</taxon>
        <taxon>Rhabditophanes</taxon>
    </lineage>
</organism>
<protein>
    <submittedName>
        <fullName evidence="2">Dolichyl-diphosphooligosaccharide--protein glycosyltransferase subunit 1</fullName>
    </submittedName>
</protein>
<evidence type="ECO:0000313" key="1">
    <source>
        <dbReference type="Proteomes" id="UP000095286"/>
    </source>
</evidence>
<proteinExistence type="predicted"/>
<sequence length="456" mass="50733">MFKSFIVASILAVAVLCAGLDISVSRTVDITSQIAKNSIVYTIKNTGQDELKEFIQPIPEAEYLHLAHIYATIDGKSKLKVNEKKDAQISAGFKGYAVTFSKPIASGETEKLTVEYKVTQFLTPFPAEIKQADNQFVLYKGSAVTPSAYLLTKDTTTYKVPGGKVPVFTAVAPSKQSSGKIVYGSYDKVAAFDKKDITIHYENNSPFLVVTELTRWIEVSHWGNIAVEDTLEIVHQGAKLVGGFSRLDYQQDRRRTGQPSVHAYTTQLPSGARDIYYRDQIGNVSTSEVLVRSKSVDVEIRPRFPLFGGWKTDYTFGYNIPSATGVFSRGNGAYTLKVPIVDKLYDNFVIQKLTVKVVLPERSSNIKLKTPFPMKQHPSEVHKTYIDTVGRPVTVFSMNNVIDSHAQNFSITYNFDSSAMMIDFAILCSVFFAIFFVIILLNRINLSIGSDAKKDL</sequence>
<reference evidence="2" key="1">
    <citation type="submission" date="2016-11" db="UniProtKB">
        <authorList>
            <consortium name="WormBaseParasite"/>
        </authorList>
    </citation>
    <scope>IDENTIFICATION</scope>
    <source>
        <strain evidence="2">KR3021</strain>
    </source>
</reference>
<name>A0AC35TNX9_9BILA</name>
<dbReference type="WBParaSite" id="RSKR_0000283200.1">
    <property type="protein sequence ID" value="RSKR_0000283200.1"/>
    <property type="gene ID" value="RSKR_0000283200"/>
</dbReference>
<accession>A0AC35TNX9</accession>